<dbReference type="CDD" id="cd09618">
    <property type="entry name" value="CBM9_like_2"/>
    <property type="match status" value="1"/>
</dbReference>
<dbReference type="Proteomes" id="UP000515514">
    <property type="component" value="Chromosome"/>
</dbReference>
<keyword evidence="3" id="KW-1185">Reference proteome</keyword>
<name>A0A7G8PWC4_9FLAO</name>
<dbReference type="Pfam" id="PF19313">
    <property type="entry name" value="DUF5916"/>
    <property type="match status" value="1"/>
</dbReference>
<organism evidence="2 3">
    <name type="scientific">Constantimarinum furrinae</name>
    <dbReference type="NCBI Taxonomy" id="2562285"/>
    <lineage>
        <taxon>Bacteria</taxon>
        <taxon>Pseudomonadati</taxon>
        <taxon>Bacteroidota</taxon>
        <taxon>Flavobacteriia</taxon>
        <taxon>Flavobacteriales</taxon>
        <taxon>Flavobacteriaceae</taxon>
        <taxon>Altibacter/Constantimarinum group</taxon>
        <taxon>Constantimarinum</taxon>
    </lineage>
</organism>
<dbReference type="Gene3D" id="2.60.40.1190">
    <property type="match status" value="1"/>
</dbReference>
<feature type="domain" description="DUF5916" evidence="1">
    <location>
        <begin position="303"/>
        <end position="880"/>
    </location>
</feature>
<dbReference type="EMBL" id="CP052909">
    <property type="protein sequence ID" value="QNJ98640.1"/>
    <property type="molecule type" value="Genomic_DNA"/>
</dbReference>
<dbReference type="AlphaFoldDB" id="A0A7G8PWC4"/>
<sequence length="884" mass="101500">MPFGNIISFSNFKSIGNAYKYNAKKRLLIYIIFQKTTRYLDEVLRFALLFRHKHFLSSVTIKNFQCPYKNTISTTSMKYIVLSILIAVSGNLIAQEKKTLQIKRVTEAPKIDGVLDDPAWEGVDEATDFTQFRPEMGVKELDHQKTVVKMVYTDNAIFISAYLHDKPDNIMKQFTSRDNFGQADFFLVAINPNNDAQNDTELFVFSSGTQADAIASPSTGEDFGWDAVWDSAVKIVDDGWIVEMKVPYAVLRFSNNEVQTWGIQFHRRYRRNNTQYSWNPIDRTKGNIGLYHGELVGIENISPPTRLFLYPFASGLVKTFDGETTNDFSLGLDVKYGITENFTLDATLIPDFSQAGFDNVRLNLGPFEQQFSEQRQFFKEGVDLFTKANLFYSRRVGGRPSTFPQVNDSIEEVSEYPKKVNLLNAVKVSGRTKNGLGIGFFNAITEKTYAKVRNLNTGNTREELVEPLANYNILVVDQQFNRNSSVSLINTSVIRDGNFRDANVTAAVFDITNKTNKWNVDGALKVSNLNLEEGTKTGFSSSLEVEKVSGKYRYGIENSIADKEYDINDMGILFRNNYNNFRAFGSYRIFEPTEKLNNFDIYMYFNYDMLFKPNTYTGKQTGISVYAQTKKLWEFGGNINFDIGKQHDYFEPRTEGRFFTFQNIYNNNIWFNSNNAKRFAMFGNAGFVTLFDKERDLFSYWIGMGPRMRFNDKFSLSYSFNYEDGTGSRGFVTNIGDDIIFGERAQNTIVNSLSGSYNFNSFHSLNLTFRNYWATVTYDNGLFALQEDGTLSREDNYTLADVDDPNVNFNTWNFDFRYSWQFAPGSQLSALYRNSLFNSSTASTETYFNSVETLFKQPIEHVFSLRLVYFIDYNNVKSLFKKDS</sequence>
<evidence type="ECO:0000313" key="3">
    <source>
        <dbReference type="Proteomes" id="UP000515514"/>
    </source>
</evidence>
<reference evidence="2 3" key="1">
    <citation type="submission" date="2020-04" db="EMBL/GenBank/DDBJ databases">
        <title>Genome sequence of Altibacter aquimarinus strain ALE3EI.</title>
        <authorList>
            <person name="Oh H.-M."/>
            <person name="Jang D."/>
        </authorList>
    </citation>
    <scope>NUCLEOTIDE SEQUENCE [LARGE SCALE GENOMIC DNA]</scope>
    <source>
        <strain evidence="2 3">ALE3EI</strain>
    </source>
</reference>
<accession>A0A7G8PWC4</accession>
<evidence type="ECO:0000313" key="2">
    <source>
        <dbReference type="EMBL" id="QNJ98640.1"/>
    </source>
</evidence>
<proteinExistence type="predicted"/>
<evidence type="ECO:0000259" key="1">
    <source>
        <dbReference type="Pfam" id="PF19313"/>
    </source>
</evidence>
<dbReference type="SUPFAM" id="SSF49344">
    <property type="entry name" value="CBD9-like"/>
    <property type="match status" value="1"/>
</dbReference>
<dbReference type="InterPro" id="IPR045670">
    <property type="entry name" value="DUF5916"/>
</dbReference>
<gene>
    <name evidence="2" type="ORF">ALE3EI_2093</name>
</gene>
<protein>
    <recommendedName>
        <fullName evidence="1">DUF5916 domain-containing protein</fullName>
    </recommendedName>
</protein>
<dbReference type="KEGG" id="alti:ALE3EI_2093"/>